<evidence type="ECO:0000313" key="1">
    <source>
        <dbReference type="EMBL" id="KOX71535.1"/>
    </source>
</evidence>
<dbReference type="AlphaFoldDB" id="A0A0M8ZUR0"/>
<proteinExistence type="predicted"/>
<gene>
    <name evidence="1" type="ORF">WN51_02406</name>
</gene>
<evidence type="ECO:0000313" key="2">
    <source>
        <dbReference type="Proteomes" id="UP000053105"/>
    </source>
</evidence>
<name>A0A0M8ZUR0_9HYME</name>
<reference evidence="1 2" key="1">
    <citation type="submission" date="2015-07" db="EMBL/GenBank/DDBJ databases">
        <title>The genome of Melipona quadrifasciata.</title>
        <authorList>
            <person name="Pan H."/>
            <person name="Kapheim K."/>
        </authorList>
    </citation>
    <scope>NUCLEOTIDE SEQUENCE [LARGE SCALE GENOMIC DNA]</scope>
    <source>
        <strain evidence="1">0111107301</strain>
        <tissue evidence="1">Whole body</tissue>
    </source>
</reference>
<sequence>MGRHRRDVIVEKVEARGHGPYEATDVSWVLPTPASGMRKKAKCVRRYPGDTDFGCSLRFYFDDGKWIATRDRNEQRRVKAKIMKKNKKRISQNSFKSIDGQQFTQTGRLIASYDNSKSSGCH</sequence>
<keyword evidence="2" id="KW-1185">Reference proteome</keyword>
<dbReference type="EMBL" id="KQ435834">
    <property type="protein sequence ID" value="KOX71535.1"/>
    <property type="molecule type" value="Genomic_DNA"/>
</dbReference>
<dbReference type="Proteomes" id="UP000053105">
    <property type="component" value="Unassembled WGS sequence"/>
</dbReference>
<protein>
    <submittedName>
        <fullName evidence="1">Uncharacterized protein</fullName>
    </submittedName>
</protein>
<organism evidence="1 2">
    <name type="scientific">Melipona quadrifasciata</name>
    <dbReference type="NCBI Taxonomy" id="166423"/>
    <lineage>
        <taxon>Eukaryota</taxon>
        <taxon>Metazoa</taxon>
        <taxon>Ecdysozoa</taxon>
        <taxon>Arthropoda</taxon>
        <taxon>Hexapoda</taxon>
        <taxon>Insecta</taxon>
        <taxon>Pterygota</taxon>
        <taxon>Neoptera</taxon>
        <taxon>Endopterygota</taxon>
        <taxon>Hymenoptera</taxon>
        <taxon>Apocrita</taxon>
        <taxon>Aculeata</taxon>
        <taxon>Apoidea</taxon>
        <taxon>Anthophila</taxon>
        <taxon>Apidae</taxon>
        <taxon>Melipona</taxon>
    </lineage>
</organism>
<accession>A0A0M8ZUR0</accession>